<dbReference type="Pfam" id="PF04453">
    <property type="entry name" value="LptD"/>
    <property type="match status" value="1"/>
</dbReference>
<organism evidence="8 9">
    <name type="scientific">Qipengyuania citrea LAMA 915</name>
    <dbReference type="NCBI Taxonomy" id="1306953"/>
    <lineage>
        <taxon>Bacteria</taxon>
        <taxon>Pseudomonadati</taxon>
        <taxon>Pseudomonadota</taxon>
        <taxon>Alphaproteobacteria</taxon>
        <taxon>Sphingomonadales</taxon>
        <taxon>Erythrobacteraceae</taxon>
        <taxon>Qipengyuania</taxon>
    </lineage>
</organism>
<reference evidence="8" key="1">
    <citation type="submission" date="2015-02" db="EMBL/GenBank/DDBJ databases">
        <authorList>
            <person name="Chooi Y.-H."/>
        </authorList>
    </citation>
    <scope>NUCLEOTIDE SEQUENCE [LARGE SCALE GENOMIC DNA]</scope>
    <source>
        <strain evidence="8">LAMA 915</strain>
    </source>
</reference>
<evidence type="ECO:0000256" key="2">
    <source>
        <dbReference type="ARBA" id="ARBA00023136"/>
    </source>
</evidence>
<dbReference type="EMBL" id="JYNE01000023">
    <property type="protein sequence ID" value="KNH02326.1"/>
    <property type="molecule type" value="Genomic_DNA"/>
</dbReference>
<feature type="region of interest" description="Disordered" evidence="5">
    <location>
        <begin position="44"/>
        <end position="97"/>
    </location>
</feature>
<dbReference type="InterPro" id="IPR020889">
    <property type="entry name" value="LipoPS_assembly_LptD"/>
</dbReference>
<comment type="similarity">
    <text evidence="4">Belongs to the LptD family.</text>
</comment>
<comment type="caution">
    <text evidence="8">The sequence shown here is derived from an EMBL/GenBank/DDBJ whole genome shotgun (WGS) entry which is preliminary data.</text>
</comment>
<dbReference type="Gene3D" id="2.60.450.10">
    <property type="entry name" value="Lipopolysaccharide (LPS) transport protein A like domain"/>
    <property type="match status" value="1"/>
</dbReference>
<dbReference type="Pfam" id="PF03968">
    <property type="entry name" value="LptD_N"/>
    <property type="match status" value="1"/>
</dbReference>
<dbReference type="GO" id="GO:0043165">
    <property type="term" value="P:Gram-negative-bacterium-type cell outer membrane assembly"/>
    <property type="evidence" value="ECO:0007669"/>
    <property type="project" value="UniProtKB-UniRule"/>
</dbReference>
<dbReference type="RefSeq" id="WP_083437324.1">
    <property type="nucleotide sequence ID" value="NZ_JYNE01000023.1"/>
</dbReference>
<comment type="caution">
    <text evidence="4">Lacks conserved residue(s) required for the propagation of feature annotation.</text>
</comment>
<dbReference type="GO" id="GO:0009279">
    <property type="term" value="C:cell outer membrane"/>
    <property type="evidence" value="ECO:0007669"/>
    <property type="project" value="UniProtKB-SubCell"/>
</dbReference>
<keyword evidence="2 4" id="KW-0472">Membrane</keyword>
<dbReference type="InterPro" id="IPR005653">
    <property type="entry name" value="OstA-like_N"/>
</dbReference>
<evidence type="ECO:0000256" key="5">
    <source>
        <dbReference type="SAM" id="MobiDB-lite"/>
    </source>
</evidence>
<keyword evidence="1 4" id="KW-0732">Signal</keyword>
<dbReference type="AlphaFoldDB" id="A0A0L1KEH0"/>
<name>A0A0L1KEH0_9SPHN</name>
<feature type="domain" description="Organic solvent tolerance-like N-terminal" evidence="6">
    <location>
        <begin position="105"/>
        <end position="173"/>
    </location>
</feature>
<dbReference type="GO" id="GO:0015920">
    <property type="term" value="P:lipopolysaccharide transport"/>
    <property type="evidence" value="ECO:0007669"/>
    <property type="project" value="InterPro"/>
</dbReference>
<dbReference type="PANTHER" id="PTHR30189:SF1">
    <property type="entry name" value="LPS-ASSEMBLY PROTEIN LPTD"/>
    <property type="match status" value="1"/>
</dbReference>
<comment type="subunit">
    <text evidence="4">Component of the lipopolysaccharide transport and assembly complex.</text>
</comment>
<gene>
    <name evidence="4" type="primary">lptD</name>
    <name evidence="8" type="ORF">J121_2575</name>
</gene>
<protein>
    <recommendedName>
        <fullName evidence="4">LPS-assembly protein LptD</fullName>
    </recommendedName>
</protein>
<dbReference type="Proteomes" id="UP000037446">
    <property type="component" value="Unassembled WGS sequence"/>
</dbReference>
<dbReference type="InterPro" id="IPR007543">
    <property type="entry name" value="LptD_C"/>
</dbReference>
<evidence type="ECO:0000256" key="4">
    <source>
        <dbReference type="HAMAP-Rule" id="MF_01411"/>
    </source>
</evidence>
<evidence type="ECO:0000313" key="9">
    <source>
        <dbReference type="Proteomes" id="UP000037446"/>
    </source>
</evidence>
<feature type="domain" description="LptD C-terminal" evidence="7">
    <location>
        <begin position="358"/>
        <end position="724"/>
    </location>
</feature>
<proteinExistence type="inferred from homology"/>
<dbReference type="InterPro" id="IPR050218">
    <property type="entry name" value="LptD"/>
</dbReference>
<dbReference type="GO" id="GO:1990351">
    <property type="term" value="C:transporter complex"/>
    <property type="evidence" value="ECO:0007669"/>
    <property type="project" value="TreeGrafter"/>
</dbReference>
<evidence type="ECO:0000259" key="7">
    <source>
        <dbReference type="Pfam" id="PF04453"/>
    </source>
</evidence>
<dbReference type="PANTHER" id="PTHR30189">
    <property type="entry name" value="LPS-ASSEMBLY PROTEIN"/>
    <property type="match status" value="1"/>
</dbReference>
<evidence type="ECO:0000313" key="8">
    <source>
        <dbReference type="EMBL" id="KNH02326.1"/>
    </source>
</evidence>
<comment type="function">
    <text evidence="4">Involved in the assembly of lipopolysaccharide (LPS) at the surface of the outer membrane.</text>
</comment>
<evidence type="ECO:0000256" key="3">
    <source>
        <dbReference type="ARBA" id="ARBA00023237"/>
    </source>
</evidence>
<keyword evidence="3 4" id="KW-0998">Cell outer membrane</keyword>
<dbReference type="PATRIC" id="fig|1306953.7.peg.2662"/>
<sequence length="798" mass="88147">MLPPAETAPHAIREAIRPATLTAIALALCAASPAAAQRAADNVGNVIDPQGEPGDPQPDRPTLDEGAGVDDLLTVPDPGAGLDPPPAPTGDDGLDAAGNRAIDFEADILEYSADSDVVTASGNVVLRSGDRSLRADSVSWNEQTGEILATGRVRFVDENGNQLFSERVELTDEFEAGAMDDLLLALRQGGRLAANRGIRESDGTVALEEAAYSGCAVVDPQGCPRDPSWRITAERVVYDPETSRINFSGAYLELFGARLLPLPGLTIRTDGGAVSGFLVPDLRFSESNGVEVSGSYYLRFGDNKDLTLTTHVYTGAAPMVAGQWRHLTEAGAYQITGYATHSQRISTFTGVADSAEEFRGYLFANGRFQLTPDWSLTGSVRRTTDRTFLRRYDISRDDRLRSTLELERIAGNTYFSLAGWATQTLRLDQPQGEVPIALPVLDVRWRPDAKILGGQLELQGNTLAIMRDIGQDTQRAFARAQWDLRRVTALGQVVTLTGMLRGDVYHSDENYLTTTPSYRGNPGWEYRGVALGALDVQWPFVGEAFGGTQVFTPRVQFVATPPIKNLAIPNEDARAIDLEDSNLFALNRFPGYDRVEDGARVTYGFDWSLRIPDWELKTNVGQSYRLDSDRDILPVGTGLSERFSDFVGRTEVRYKNFLKFTHRFRLDKDNLAIRRNEIDATVGSSRTYAEIGYVRLDRDITQVEDLQDREELRGAVRVAFANYWSLFGSGVFNLTDREEDPTLASDGFDPIRTRLGIAYQDDCLELGVTWRRDYITAGDAERGDTFQFYFSLRNLGFR</sequence>
<evidence type="ECO:0000256" key="1">
    <source>
        <dbReference type="ARBA" id="ARBA00022729"/>
    </source>
</evidence>
<evidence type="ECO:0000259" key="6">
    <source>
        <dbReference type="Pfam" id="PF03968"/>
    </source>
</evidence>
<dbReference type="HAMAP" id="MF_01411">
    <property type="entry name" value="LPS_assembly_LptD"/>
    <property type="match status" value="1"/>
</dbReference>
<dbReference type="STRING" id="1306953.J121_2575"/>
<comment type="subcellular location">
    <subcellularLocation>
        <location evidence="4">Cell outer membrane</location>
    </subcellularLocation>
</comment>
<accession>A0A0L1KEH0</accession>
<dbReference type="GeneID" id="93686070"/>